<gene>
    <name evidence="2" type="ORF">IIF7_17967</name>
</gene>
<reference evidence="2 3" key="1">
    <citation type="submission" date="2013-04" db="EMBL/GenBank/DDBJ databases">
        <title>Zunongwangia sp. 22II14-10F7 Genome Sequencing.</title>
        <authorList>
            <person name="Lai Q."/>
            <person name="Shao Z."/>
        </authorList>
    </citation>
    <scope>NUCLEOTIDE SEQUENCE [LARGE SCALE GENOMIC DNA]</scope>
    <source>
        <strain evidence="2 3">22II14-10F7</strain>
    </source>
</reference>
<evidence type="ECO:0008006" key="4">
    <source>
        <dbReference type="Google" id="ProtNLM"/>
    </source>
</evidence>
<dbReference type="EMBL" id="ARYN01000020">
    <property type="protein sequence ID" value="ORL43987.1"/>
    <property type="molecule type" value="Genomic_DNA"/>
</dbReference>
<evidence type="ECO:0000313" key="3">
    <source>
        <dbReference type="Proteomes" id="UP000192746"/>
    </source>
</evidence>
<feature type="signal peptide" evidence="1">
    <location>
        <begin position="1"/>
        <end position="18"/>
    </location>
</feature>
<keyword evidence="1" id="KW-0732">Signal</keyword>
<dbReference type="Proteomes" id="UP000192746">
    <property type="component" value="Unassembled WGS sequence"/>
</dbReference>
<name>A0A1Y1SZ10_9FLAO</name>
<comment type="caution">
    <text evidence="2">The sequence shown here is derived from an EMBL/GenBank/DDBJ whole genome shotgun (WGS) entry which is preliminary data.</text>
</comment>
<sequence length="242" mass="26715">MRYFYFIILILVSIPLSAQVGVGTDDPDPDMTLDINGKVKIRTIDDVSEFLSDDRILFTTLADGEVKQISLEALISDINSSNVNTTIAKGLKSNGVTLLSAATYANWQRIDFTGSNITIDEGPHFSTANDYYLVPEDGIYAIGYYFRYGTGVQASVLSSTPPKMGILRYQPSITTYTVLDQREFAGVNLSIAANITISNSEINSFYRLNANDHISFHIDRSGVNLNLLGTSKANFYVYKISD</sequence>
<evidence type="ECO:0000256" key="1">
    <source>
        <dbReference type="SAM" id="SignalP"/>
    </source>
</evidence>
<feature type="chain" id="PRO_5013005437" description="C1q domain-containing protein" evidence="1">
    <location>
        <begin position="19"/>
        <end position="242"/>
    </location>
</feature>
<organism evidence="2 3">
    <name type="scientific">Zunongwangia atlantica 22II14-10F7</name>
    <dbReference type="NCBI Taxonomy" id="1185767"/>
    <lineage>
        <taxon>Bacteria</taxon>
        <taxon>Pseudomonadati</taxon>
        <taxon>Bacteroidota</taxon>
        <taxon>Flavobacteriia</taxon>
        <taxon>Flavobacteriales</taxon>
        <taxon>Flavobacteriaceae</taxon>
        <taxon>Zunongwangia</taxon>
    </lineage>
</organism>
<accession>A0A1Y1SZ10</accession>
<dbReference type="AlphaFoldDB" id="A0A1Y1SZ10"/>
<dbReference type="RefSeq" id="WP_084843070.1">
    <property type="nucleotide sequence ID" value="NZ_ARYN01000020.1"/>
</dbReference>
<proteinExistence type="predicted"/>
<protein>
    <recommendedName>
        <fullName evidence="4">C1q domain-containing protein</fullName>
    </recommendedName>
</protein>
<dbReference type="OrthoDB" id="1345111at2"/>
<keyword evidence="3" id="KW-1185">Reference proteome</keyword>
<evidence type="ECO:0000313" key="2">
    <source>
        <dbReference type="EMBL" id="ORL43987.1"/>
    </source>
</evidence>